<keyword evidence="2" id="KW-0731">Sigma factor</keyword>
<evidence type="ECO:0000256" key="2">
    <source>
        <dbReference type="ARBA" id="ARBA00023082"/>
    </source>
</evidence>
<dbReference type="SUPFAM" id="SSF88946">
    <property type="entry name" value="Sigma2 domain of RNA polymerase sigma factors"/>
    <property type="match status" value="1"/>
</dbReference>
<keyword evidence="1" id="KW-0805">Transcription regulation</keyword>
<dbReference type="CDD" id="cd06171">
    <property type="entry name" value="Sigma70_r4"/>
    <property type="match status" value="1"/>
</dbReference>
<accession>A0A346XU57</accession>
<dbReference type="GO" id="GO:0006352">
    <property type="term" value="P:DNA-templated transcription initiation"/>
    <property type="evidence" value="ECO:0007669"/>
    <property type="project" value="InterPro"/>
</dbReference>
<evidence type="ECO:0000256" key="3">
    <source>
        <dbReference type="ARBA" id="ARBA00023125"/>
    </source>
</evidence>
<dbReference type="AlphaFoldDB" id="A0A346XU57"/>
<dbReference type="InterPro" id="IPR013325">
    <property type="entry name" value="RNA_pol_sigma_r2"/>
</dbReference>
<evidence type="ECO:0000256" key="1">
    <source>
        <dbReference type="ARBA" id="ARBA00023015"/>
    </source>
</evidence>
<proteinExistence type="predicted"/>
<dbReference type="KEGG" id="euz:DVS28_a1053"/>
<evidence type="ECO:0000313" key="6">
    <source>
        <dbReference type="EMBL" id="AXV05754.1"/>
    </source>
</evidence>
<sequence length="257" mass="29227">MSSEATRGYDRDDTRELFRLLRETGDEQYRERLSELHLPLVRYLAKRFADRGEPLEDLVQVGSVGLMKAIDRFDLEREVKFSTYATPTIVGEIKRYFRDSGWSVRVPRRLQELSLRLGKATARLRQDLGRSPTVAELAAELGVSEDEAIEAYDASLAYSTGSLDAKVGTSEDGATLGEMLGDEDARLDQMEYFASIAPAVADLDEREQRIIYLRFFQAMTQSQIAEELGISQMHVSRQLTRTLRFLRARQDDPDATF</sequence>
<dbReference type="InterPro" id="IPR014284">
    <property type="entry name" value="RNA_pol_sigma-70_dom"/>
</dbReference>
<evidence type="ECO:0000259" key="5">
    <source>
        <dbReference type="PROSITE" id="PS00715"/>
    </source>
</evidence>
<dbReference type="InterPro" id="IPR007624">
    <property type="entry name" value="RNA_pol_sigma70_r3"/>
</dbReference>
<dbReference type="GO" id="GO:0016987">
    <property type="term" value="F:sigma factor activity"/>
    <property type="evidence" value="ECO:0007669"/>
    <property type="project" value="UniProtKB-KW"/>
</dbReference>
<dbReference type="PROSITE" id="PS00715">
    <property type="entry name" value="SIGMA70_1"/>
    <property type="match status" value="1"/>
</dbReference>
<dbReference type="SUPFAM" id="SSF88659">
    <property type="entry name" value="Sigma3 and sigma4 domains of RNA polymerase sigma factors"/>
    <property type="match status" value="2"/>
</dbReference>
<dbReference type="Gene3D" id="1.20.120.1810">
    <property type="match status" value="1"/>
</dbReference>
<dbReference type="GO" id="GO:0003677">
    <property type="term" value="F:DNA binding"/>
    <property type="evidence" value="ECO:0007669"/>
    <property type="project" value="UniProtKB-KW"/>
</dbReference>
<protein>
    <submittedName>
        <fullName evidence="6">RNA polymerase sigma factor SigB</fullName>
    </submittedName>
</protein>
<dbReference type="InterPro" id="IPR007630">
    <property type="entry name" value="RNA_pol_sigma70_r4"/>
</dbReference>
<reference evidence="6 7" key="1">
    <citation type="submission" date="2018-09" db="EMBL/GenBank/DDBJ databases">
        <title>Complete genome sequence of Euzebya sp. DY32-46 isolated from seawater of Pacific Ocean.</title>
        <authorList>
            <person name="Xu L."/>
            <person name="Wu Y.-H."/>
            <person name="Xu X.-W."/>
        </authorList>
    </citation>
    <scope>NUCLEOTIDE SEQUENCE [LARGE SCALE GENOMIC DNA]</scope>
    <source>
        <strain evidence="6 7">DY32-46</strain>
    </source>
</reference>
<dbReference type="Pfam" id="PF04542">
    <property type="entry name" value="Sigma70_r2"/>
    <property type="match status" value="1"/>
</dbReference>
<dbReference type="Gene3D" id="1.10.10.10">
    <property type="entry name" value="Winged helix-like DNA-binding domain superfamily/Winged helix DNA-binding domain"/>
    <property type="match status" value="2"/>
</dbReference>
<gene>
    <name evidence="6" type="ORF">DVS28_a1053</name>
</gene>
<dbReference type="InterPro" id="IPR014322">
    <property type="entry name" value="RNA_pol_sigma-B/F/G"/>
</dbReference>
<dbReference type="PANTHER" id="PTHR30385">
    <property type="entry name" value="SIGMA FACTOR F FLAGELLAR"/>
    <property type="match status" value="1"/>
</dbReference>
<dbReference type="InterPro" id="IPR000943">
    <property type="entry name" value="RNA_pol_sigma70"/>
</dbReference>
<name>A0A346XU57_9ACTN</name>
<dbReference type="Pfam" id="PF04545">
    <property type="entry name" value="Sigma70_r4"/>
    <property type="match status" value="1"/>
</dbReference>
<keyword evidence="7" id="KW-1185">Reference proteome</keyword>
<dbReference type="PANTHER" id="PTHR30385:SF4">
    <property type="entry name" value="RNA POLYMERASE SIGMA-E FACTOR"/>
    <property type="match status" value="1"/>
</dbReference>
<dbReference type="RefSeq" id="WP_216826403.1">
    <property type="nucleotide sequence ID" value="NZ_CP031165.1"/>
</dbReference>
<dbReference type="InterPro" id="IPR007627">
    <property type="entry name" value="RNA_pol_sigma70_r2"/>
</dbReference>
<dbReference type="InterPro" id="IPR036388">
    <property type="entry name" value="WH-like_DNA-bd_sf"/>
</dbReference>
<dbReference type="InterPro" id="IPR013324">
    <property type="entry name" value="RNA_pol_sigma_r3/r4-like"/>
</dbReference>
<dbReference type="Proteomes" id="UP000264006">
    <property type="component" value="Chromosome"/>
</dbReference>
<dbReference type="NCBIfam" id="TIGR02937">
    <property type="entry name" value="sigma70-ECF"/>
    <property type="match status" value="1"/>
</dbReference>
<keyword evidence="4" id="KW-0804">Transcription</keyword>
<evidence type="ECO:0000313" key="7">
    <source>
        <dbReference type="Proteomes" id="UP000264006"/>
    </source>
</evidence>
<dbReference type="Pfam" id="PF04539">
    <property type="entry name" value="Sigma70_r3"/>
    <property type="match status" value="1"/>
</dbReference>
<dbReference type="PRINTS" id="PR00046">
    <property type="entry name" value="SIGMA70FCT"/>
</dbReference>
<dbReference type="EMBL" id="CP031165">
    <property type="protein sequence ID" value="AXV05754.1"/>
    <property type="molecule type" value="Genomic_DNA"/>
</dbReference>
<organism evidence="6 7">
    <name type="scientific">Euzebya pacifica</name>
    <dbReference type="NCBI Taxonomy" id="1608957"/>
    <lineage>
        <taxon>Bacteria</taxon>
        <taxon>Bacillati</taxon>
        <taxon>Actinomycetota</taxon>
        <taxon>Nitriliruptoria</taxon>
        <taxon>Euzebyales</taxon>
    </lineage>
</organism>
<feature type="domain" description="RNA polymerase sigma-70" evidence="5">
    <location>
        <begin position="57"/>
        <end position="70"/>
    </location>
</feature>
<dbReference type="NCBIfam" id="TIGR02980">
    <property type="entry name" value="SigBFG"/>
    <property type="match status" value="1"/>
</dbReference>
<keyword evidence="3" id="KW-0238">DNA-binding</keyword>
<evidence type="ECO:0000256" key="4">
    <source>
        <dbReference type="ARBA" id="ARBA00023163"/>
    </source>
</evidence>